<organism evidence="1 2">
    <name type="scientific">Auriscalpium vulgare</name>
    <dbReference type="NCBI Taxonomy" id="40419"/>
    <lineage>
        <taxon>Eukaryota</taxon>
        <taxon>Fungi</taxon>
        <taxon>Dikarya</taxon>
        <taxon>Basidiomycota</taxon>
        <taxon>Agaricomycotina</taxon>
        <taxon>Agaricomycetes</taxon>
        <taxon>Russulales</taxon>
        <taxon>Auriscalpiaceae</taxon>
        <taxon>Auriscalpium</taxon>
    </lineage>
</organism>
<name>A0ACB8RKB3_9AGAM</name>
<accession>A0ACB8RKB3</accession>
<comment type="caution">
    <text evidence="1">The sequence shown here is derived from an EMBL/GenBank/DDBJ whole genome shotgun (WGS) entry which is preliminary data.</text>
</comment>
<keyword evidence="2" id="KW-1185">Reference proteome</keyword>
<proteinExistence type="predicted"/>
<reference evidence="1" key="1">
    <citation type="submission" date="2021-02" db="EMBL/GenBank/DDBJ databases">
        <authorList>
            <consortium name="DOE Joint Genome Institute"/>
            <person name="Ahrendt S."/>
            <person name="Looney B.P."/>
            <person name="Miyauchi S."/>
            <person name="Morin E."/>
            <person name="Drula E."/>
            <person name="Courty P.E."/>
            <person name="Chicoki N."/>
            <person name="Fauchery L."/>
            <person name="Kohler A."/>
            <person name="Kuo A."/>
            <person name="Labutti K."/>
            <person name="Pangilinan J."/>
            <person name="Lipzen A."/>
            <person name="Riley R."/>
            <person name="Andreopoulos W."/>
            <person name="He G."/>
            <person name="Johnson J."/>
            <person name="Barry K.W."/>
            <person name="Grigoriev I.V."/>
            <person name="Nagy L."/>
            <person name="Hibbett D."/>
            <person name="Henrissat B."/>
            <person name="Matheny P.B."/>
            <person name="Labbe J."/>
            <person name="Martin F."/>
        </authorList>
    </citation>
    <scope>NUCLEOTIDE SEQUENCE</scope>
    <source>
        <strain evidence="1">FP105234-sp</strain>
    </source>
</reference>
<evidence type="ECO:0000313" key="2">
    <source>
        <dbReference type="Proteomes" id="UP000814033"/>
    </source>
</evidence>
<protein>
    <submittedName>
        <fullName evidence="1">Uncharacterized protein</fullName>
    </submittedName>
</protein>
<reference evidence="1" key="2">
    <citation type="journal article" date="2022" name="New Phytol.">
        <title>Evolutionary transition to the ectomycorrhizal habit in the genomes of a hyperdiverse lineage of mushroom-forming fungi.</title>
        <authorList>
            <person name="Looney B."/>
            <person name="Miyauchi S."/>
            <person name="Morin E."/>
            <person name="Drula E."/>
            <person name="Courty P.E."/>
            <person name="Kohler A."/>
            <person name="Kuo A."/>
            <person name="LaButti K."/>
            <person name="Pangilinan J."/>
            <person name="Lipzen A."/>
            <person name="Riley R."/>
            <person name="Andreopoulos W."/>
            <person name="He G."/>
            <person name="Johnson J."/>
            <person name="Nolan M."/>
            <person name="Tritt A."/>
            <person name="Barry K.W."/>
            <person name="Grigoriev I.V."/>
            <person name="Nagy L.G."/>
            <person name="Hibbett D."/>
            <person name="Henrissat B."/>
            <person name="Matheny P.B."/>
            <person name="Labbe J."/>
            <person name="Martin F.M."/>
        </authorList>
    </citation>
    <scope>NUCLEOTIDE SEQUENCE</scope>
    <source>
        <strain evidence="1">FP105234-sp</strain>
    </source>
</reference>
<gene>
    <name evidence="1" type="ORF">FA95DRAFT_1583773</name>
</gene>
<sequence length="1102" mass="121572">MSSAARKQAPRPARPVGRYWKGKAPKGAPEAVSDDEDEDEEMPLVEEEGDVALSGEQEFLGAGEEDEDDEQPARAAPKAAKMSVTLRDVNISKDGKVIVAGKEEVGRTEFEEESSEEEEEGKPQGQDSESEEESSEEESESEEEKPKLHFRPVFVPKRGRITVDEVQAEDTEEILRKKEEEAEERRRQSHNMVADSIRRELAEKEKEAEEPDVDDTDGLEPAEEFDAWRLRELARIKRDKEVELERELEREEVERRRALPEEQRLKEDLERANKLRDEKPKGKQVFLQKYWHKGAFHQDEEILKRHDFTEATESTVDVSVLPEVMQVKNFGKRGRTKYTHLLDQDTTAKAGGFGAAALGKGGKSGEGSGCFLCGGPHLKRGIIKFSSCPLSLPHMHCARLDCPSNTGGAPGGRPGTGANAAPTGVRDEQKGSWRDRDDGYAPARRGGFDRDGPRADSREQRDGRGQRAYSPRRDDRERDRFGGRGRESRSRERSPRRDRARDDGDQHWRDRRRSRSRDGRYDRDEKRRRSMNAPAASRRRVVKVAVIGSGLAGLTAAYLLSNIQTRPDAKFPEDEDIQFEVHIFEKAESLGMDSHSVSLSLPGETEEWRVDVPMRSFQGGYYPQLIALYKRLGVSFRRADFSYSFSYLTSLPASDASISPKAPISSALSLKPTLIYDGASGRSGISIPTTLTAAYAALAPNSLERISARLTVIVTFAVSMLLLGYNFLRLQLLAAPLLRGKAARELTWAEWAEQATPRGLLARLLGLDEQWRAFVADVCAPLFSAVCTAAREDVDAHPAEEFLDFIWLTFLTHHYVVTNGVRDVVARLTTSLPPSQIHLGAATTSIIPDKSQPGLVSVVCSPSDAGSQAYHGFAHVIFATQANHAAPLVQGYAKALAESSIELERKTAASRADQLAACLSQFEYRQTIVINHTDSSFLPEDHRDRRDLNLVTVASASEPQNPPEKDSPGDANPLVVAPSYAMTTHMLPRPAAYAKSSVAIYQTTNPIVPPSAGSVLSVARLERALLTRAGKLSVDFLCAKEGVGALQGAARRESKDAAGMWVVGAYAYRGIPLLEGCVAGARDVVEKGLLACEGVSVGSAPW</sequence>
<dbReference type="EMBL" id="MU275985">
    <property type="protein sequence ID" value="KAI0044365.1"/>
    <property type="molecule type" value="Genomic_DNA"/>
</dbReference>
<dbReference type="Proteomes" id="UP000814033">
    <property type="component" value="Unassembled WGS sequence"/>
</dbReference>
<evidence type="ECO:0000313" key="1">
    <source>
        <dbReference type="EMBL" id="KAI0044365.1"/>
    </source>
</evidence>